<protein>
    <recommendedName>
        <fullName evidence="4">Methyltransferase</fullName>
    </recommendedName>
</protein>
<dbReference type="PIRSF" id="PIRSF031679">
    <property type="entry name" value="Mtase_Alr7345_prd"/>
    <property type="match status" value="1"/>
</dbReference>
<dbReference type="InterPro" id="IPR029063">
    <property type="entry name" value="SAM-dependent_MTases_sf"/>
</dbReference>
<keyword evidence="3" id="KW-1185">Reference proteome</keyword>
<dbReference type="Proteomes" id="UP000175669">
    <property type="component" value="Unassembled WGS sequence"/>
</dbReference>
<proteinExistence type="predicted"/>
<dbReference type="OrthoDB" id="9801692at2"/>
<evidence type="ECO:0000313" key="3">
    <source>
        <dbReference type="Proteomes" id="UP000175669"/>
    </source>
</evidence>
<organism evidence="2 3">
    <name type="scientific">Pseudohongiella acticola</name>
    <dbReference type="NCBI Taxonomy" id="1524254"/>
    <lineage>
        <taxon>Bacteria</taxon>
        <taxon>Pseudomonadati</taxon>
        <taxon>Pseudomonadota</taxon>
        <taxon>Gammaproteobacteria</taxon>
        <taxon>Pseudomonadales</taxon>
        <taxon>Pseudohongiellaceae</taxon>
        <taxon>Pseudohongiella</taxon>
    </lineage>
</organism>
<dbReference type="SUPFAM" id="SSF53335">
    <property type="entry name" value="S-adenosyl-L-methionine-dependent methyltransferases"/>
    <property type="match status" value="1"/>
</dbReference>
<dbReference type="InterPro" id="IPR016980">
    <property type="entry name" value="S-AdoMet-dep_MeTrfase_Alr7345"/>
</dbReference>
<dbReference type="RefSeq" id="WP_070116315.1">
    <property type="nucleotide sequence ID" value="NZ_CAXATG010000001.1"/>
</dbReference>
<comment type="caution">
    <text evidence="2">The sequence shown here is derived from an EMBL/GenBank/DDBJ whole genome shotgun (WGS) entry which is preliminary data.</text>
</comment>
<dbReference type="EMBL" id="MASR01000001">
    <property type="protein sequence ID" value="OFE12706.1"/>
    <property type="molecule type" value="Genomic_DNA"/>
</dbReference>
<keyword evidence="1" id="KW-0732">Signal</keyword>
<dbReference type="AlphaFoldDB" id="A0A1E8CJQ4"/>
<evidence type="ECO:0008006" key="4">
    <source>
        <dbReference type="Google" id="ProtNLM"/>
    </source>
</evidence>
<accession>A0A1E8CJQ4</accession>
<dbReference type="STRING" id="1524254.PHACT_05765"/>
<feature type="signal peptide" evidence="1">
    <location>
        <begin position="1"/>
        <end position="31"/>
    </location>
</feature>
<evidence type="ECO:0000313" key="2">
    <source>
        <dbReference type="EMBL" id="OFE12706.1"/>
    </source>
</evidence>
<reference evidence="3" key="1">
    <citation type="submission" date="2016-07" db="EMBL/GenBank/DDBJ databases">
        <authorList>
            <person name="Florea S."/>
            <person name="Webb J.S."/>
            <person name="Jaromczyk J."/>
            <person name="Schardl C.L."/>
        </authorList>
    </citation>
    <scope>NUCLEOTIDE SEQUENCE [LARGE SCALE GENOMIC DNA]</scope>
    <source>
        <strain evidence="3">KCTC 42131</strain>
    </source>
</reference>
<feature type="chain" id="PRO_5009212183" description="Methyltransferase" evidence="1">
    <location>
        <begin position="32"/>
        <end position="276"/>
    </location>
</feature>
<sequence>MSEHKTRSTARLPGLAVGLAALLALSTSLEAQDTDALNTVVAGDHRSATNQARDEYRNPVDTLTFFGVEPDHTVVEIFPGTGWYTEILAPYLRDEGKLIAAGYPRDPEVASAFMIQLNGTFDAMLDARPDLYNRVEVAELHPRQRSVLAEPGTVDAILDFRNAHNWFNWGPAEMLGAWHEALKPGGIVGIVDHRMDPARDAGNGYIHEKTLINTMEEYGFRYVGSTEINANARDTKDHPGGVWNLPPNLRDVAEADRTKYLEIGESDRLTMLFRKN</sequence>
<dbReference type="Gene3D" id="3.40.50.150">
    <property type="entry name" value="Vaccinia Virus protein VP39"/>
    <property type="match status" value="1"/>
</dbReference>
<gene>
    <name evidence="2" type="ORF">PHACT_05765</name>
</gene>
<name>A0A1E8CJQ4_9GAMM</name>
<evidence type="ECO:0000256" key="1">
    <source>
        <dbReference type="SAM" id="SignalP"/>
    </source>
</evidence>